<comment type="caution">
    <text evidence="1">The sequence shown here is derived from an EMBL/GenBank/DDBJ whole genome shotgun (WGS) entry which is preliminary data.</text>
</comment>
<accession>A0ACB6R8T4</accession>
<sequence length="95" mass="10498">MSPDDAPPSSLSQPHLLTPTEISKNPNLSSQIIYLVNSAFRRSQAHDQDRWDQGIIQAKLLLALPPCHGLEVSMLRNPIGVNKAGKLRRCVSKVM</sequence>
<organism evidence="1 2">
    <name type="scientific">Lindgomyces ingoldianus</name>
    <dbReference type="NCBI Taxonomy" id="673940"/>
    <lineage>
        <taxon>Eukaryota</taxon>
        <taxon>Fungi</taxon>
        <taxon>Dikarya</taxon>
        <taxon>Ascomycota</taxon>
        <taxon>Pezizomycotina</taxon>
        <taxon>Dothideomycetes</taxon>
        <taxon>Pleosporomycetidae</taxon>
        <taxon>Pleosporales</taxon>
        <taxon>Lindgomycetaceae</taxon>
        <taxon>Lindgomyces</taxon>
    </lineage>
</organism>
<gene>
    <name evidence="1" type="ORF">BDR25DRAFT_382681</name>
</gene>
<proteinExistence type="predicted"/>
<keyword evidence="2" id="KW-1185">Reference proteome</keyword>
<dbReference type="EMBL" id="MU003496">
    <property type="protein sequence ID" value="KAF2475591.1"/>
    <property type="molecule type" value="Genomic_DNA"/>
</dbReference>
<evidence type="ECO:0000313" key="1">
    <source>
        <dbReference type="EMBL" id="KAF2475591.1"/>
    </source>
</evidence>
<protein>
    <submittedName>
        <fullName evidence="1">Uncharacterized protein</fullName>
    </submittedName>
</protein>
<reference evidence="1" key="1">
    <citation type="journal article" date="2020" name="Stud. Mycol.">
        <title>101 Dothideomycetes genomes: a test case for predicting lifestyles and emergence of pathogens.</title>
        <authorList>
            <person name="Haridas S."/>
            <person name="Albert R."/>
            <person name="Binder M."/>
            <person name="Bloem J."/>
            <person name="Labutti K."/>
            <person name="Salamov A."/>
            <person name="Andreopoulos B."/>
            <person name="Baker S."/>
            <person name="Barry K."/>
            <person name="Bills G."/>
            <person name="Bluhm B."/>
            <person name="Cannon C."/>
            <person name="Castanera R."/>
            <person name="Culley D."/>
            <person name="Daum C."/>
            <person name="Ezra D."/>
            <person name="Gonzalez J."/>
            <person name="Henrissat B."/>
            <person name="Kuo A."/>
            <person name="Liang C."/>
            <person name="Lipzen A."/>
            <person name="Lutzoni F."/>
            <person name="Magnuson J."/>
            <person name="Mondo S."/>
            <person name="Nolan M."/>
            <person name="Ohm R."/>
            <person name="Pangilinan J."/>
            <person name="Park H.-J."/>
            <person name="Ramirez L."/>
            <person name="Alfaro M."/>
            <person name="Sun H."/>
            <person name="Tritt A."/>
            <person name="Yoshinaga Y."/>
            <person name="Zwiers L.-H."/>
            <person name="Turgeon B."/>
            <person name="Goodwin S."/>
            <person name="Spatafora J."/>
            <person name="Crous P."/>
            <person name="Grigoriev I."/>
        </authorList>
    </citation>
    <scope>NUCLEOTIDE SEQUENCE</scope>
    <source>
        <strain evidence="1">ATCC 200398</strain>
    </source>
</reference>
<name>A0ACB6R8T4_9PLEO</name>
<dbReference type="Proteomes" id="UP000799755">
    <property type="component" value="Unassembled WGS sequence"/>
</dbReference>
<evidence type="ECO:0000313" key="2">
    <source>
        <dbReference type="Proteomes" id="UP000799755"/>
    </source>
</evidence>